<dbReference type="RefSeq" id="WP_327966971.1">
    <property type="nucleotide sequence ID" value="NZ_JARMQG010000070.1"/>
</dbReference>
<accession>A0ABU6N792</accession>
<proteinExistence type="predicted"/>
<dbReference type="EMBL" id="JARMQG010000070">
    <property type="protein sequence ID" value="MED3562064.1"/>
    <property type="molecule type" value="Genomic_DNA"/>
</dbReference>
<keyword evidence="2" id="KW-1185">Reference proteome</keyword>
<evidence type="ECO:0000313" key="2">
    <source>
        <dbReference type="Proteomes" id="UP001330749"/>
    </source>
</evidence>
<gene>
    <name evidence="1" type="ORF">P4447_06265</name>
</gene>
<name>A0ABU6N792_9BACI</name>
<evidence type="ECO:0000313" key="1">
    <source>
        <dbReference type="EMBL" id="MED3562064.1"/>
    </source>
</evidence>
<reference evidence="1 2" key="1">
    <citation type="submission" date="2023-03" db="EMBL/GenBank/DDBJ databases">
        <title>Bacillus Genome Sequencing.</title>
        <authorList>
            <person name="Dunlap C."/>
        </authorList>
    </citation>
    <scope>NUCLEOTIDE SEQUENCE [LARGE SCALE GENOMIC DNA]</scope>
    <source>
        <strain evidence="1 2">B-14544</strain>
    </source>
</reference>
<dbReference type="Proteomes" id="UP001330749">
    <property type="component" value="Unassembled WGS sequence"/>
</dbReference>
<organism evidence="1 2">
    <name type="scientific">Bacillus xiapuensis</name>
    <dbReference type="NCBI Taxonomy" id="2014075"/>
    <lineage>
        <taxon>Bacteria</taxon>
        <taxon>Bacillati</taxon>
        <taxon>Bacillota</taxon>
        <taxon>Bacilli</taxon>
        <taxon>Bacillales</taxon>
        <taxon>Bacillaceae</taxon>
        <taxon>Bacillus</taxon>
    </lineage>
</organism>
<comment type="caution">
    <text evidence="1">The sequence shown here is derived from an EMBL/GenBank/DDBJ whole genome shotgun (WGS) entry which is preliminary data.</text>
</comment>
<sequence length="107" mass="12223">MMNITTIIELENNEVESIAGAQLVFAQEKIDENIIETCVECFQVKNSKEKLSSEEAMQKVFEQLKNEGVIPQEVEDFSFEMPSCERIKSKTQNAKDLPQKVVLSYMS</sequence>
<protein>
    <submittedName>
        <fullName evidence="1">Uncharacterized protein</fullName>
    </submittedName>
</protein>